<gene>
    <name evidence="15" type="primary">ptsP</name>
    <name evidence="15" type="ORF">SMD31_21500</name>
</gene>
<evidence type="ECO:0000256" key="13">
    <source>
        <dbReference type="ARBA" id="ARBA00022842"/>
    </source>
</evidence>
<dbReference type="Gene3D" id="3.30.450.40">
    <property type="match status" value="1"/>
</dbReference>
<evidence type="ECO:0000313" key="16">
    <source>
        <dbReference type="Proteomes" id="UP001271769"/>
    </source>
</evidence>
<comment type="caution">
    <text evidence="15">The sequence shown here is derived from an EMBL/GenBank/DDBJ whole genome shotgun (WGS) entry which is preliminary data.</text>
</comment>
<dbReference type="InterPro" id="IPR029016">
    <property type="entry name" value="GAF-like_dom_sf"/>
</dbReference>
<accession>A0ABU5E4N2</accession>
<dbReference type="Gene3D" id="1.10.274.10">
    <property type="entry name" value="PtsI, HPr-binding domain"/>
    <property type="match status" value="1"/>
</dbReference>
<comment type="cofactor">
    <cofactor evidence="2">
        <name>Mg(2+)</name>
        <dbReference type="ChEBI" id="CHEBI:18420"/>
    </cofactor>
</comment>
<dbReference type="Pfam" id="PF05524">
    <property type="entry name" value="PEP-utilisers_N"/>
    <property type="match status" value="1"/>
</dbReference>
<evidence type="ECO:0000313" key="15">
    <source>
        <dbReference type="EMBL" id="MDY0874528.1"/>
    </source>
</evidence>
<dbReference type="InterPro" id="IPR006318">
    <property type="entry name" value="PTS_EI-like"/>
</dbReference>
<dbReference type="SUPFAM" id="SSF55781">
    <property type="entry name" value="GAF domain-like"/>
    <property type="match status" value="1"/>
</dbReference>
<organism evidence="15 16">
    <name type="scientific">Dongia rigui</name>
    <dbReference type="NCBI Taxonomy" id="940149"/>
    <lineage>
        <taxon>Bacteria</taxon>
        <taxon>Pseudomonadati</taxon>
        <taxon>Pseudomonadota</taxon>
        <taxon>Alphaproteobacteria</taxon>
        <taxon>Rhodospirillales</taxon>
        <taxon>Dongiaceae</taxon>
        <taxon>Dongia</taxon>
    </lineage>
</organism>
<dbReference type="SUPFAM" id="SSF51621">
    <property type="entry name" value="Phosphoenolpyruvate/pyruvate domain"/>
    <property type="match status" value="1"/>
</dbReference>
<keyword evidence="10" id="KW-0598">Phosphotransferase system</keyword>
<dbReference type="SUPFAM" id="SSF47831">
    <property type="entry name" value="Enzyme I of the PEP:sugar phosphotransferase system HPr-binding (sub)domain"/>
    <property type="match status" value="1"/>
</dbReference>
<evidence type="ECO:0000256" key="9">
    <source>
        <dbReference type="ARBA" id="ARBA00022679"/>
    </source>
</evidence>
<dbReference type="SUPFAM" id="SSF52009">
    <property type="entry name" value="Phosphohistidine domain"/>
    <property type="match status" value="1"/>
</dbReference>
<proteinExistence type="inferred from homology"/>
<dbReference type="Pfam" id="PF02896">
    <property type="entry name" value="PEP-utilizers_C"/>
    <property type="match status" value="1"/>
</dbReference>
<reference evidence="15 16" key="1">
    <citation type="journal article" date="2013" name="Antonie Van Leeuwenhoek">
        <title>Dongia rigui sp. nov., isolated from freshwater of a large wetland in Korea.</title>
        <authorList>
            <person name="Baik K.S."/>
            <person name="Hwang Y.M."/>
            <person name="Choi J.S."/>
            <person name="Kwon J."/>
            <person name="Seong C.N."/>
        </authorList>
    </citation>
    <scope>NUCLEOTIDE SEQUENCE [LARGE SCALE GENOMIC DNA]</scope>
    <source>
        <strain evidence="15 16">04SU4-P</strain>
    </source>
</reference>
<feature type="domain" description="GAF" evidence="14">
    <location>
        <begin position="31"/>
        <end position="177"/>
    </location>
</feature>
<dbReference type="EMBL" id="JAXCLX010000006">
    <property type="protein sequence ID" value="MDY0874528.1"/>
    <property type="molecule type" value="Genomic_DNA"/>
</dbReference>
<dbReference type="Pfam" id="PF00391">
    <property type="entry name" value="PEP-utilizers"/>
    <property type="match status" value="1"/>
</dbReference>
<evidence type="ECO:0000256" key="6">
    <source>
        <dbReference type="ARBA" id="ARBA00022448"/>
    </source>
</evidence>
<sequence>MTQQGGAAGGDLTGARLLLKRIRTTMARNLPAQARLDEVVRTIAGAMVAEVCSAYVLRAGEVLELFATEGLKAEAVHLTRLRVGEGLVGDIASHARPLALADAQHHPQFAYRPETGEELYQSLMGVPVLRSGRVLGVLVVQNKTRRHYTEEEVETLETVAMVVAELIAGGELIAREELTPVTGIGVLPERMDAQALAPGLALGVAVLHQPDITLTQLVAEEPLKEIDRLDDAFTSMKLALDDLLTEDDGTGGGEHREVLETYRMLAEDRGWANRIIEAIESGLTAEAAVQKVQNDMRARMRDIQDPYLKERLSDLDDLNNRLLRHLLGIHELPALRDLPENTILVARNMGPAELLDYDRKRLKGVVLEEGTASSHVAIVARALDIPLLGHCAGLMAKVQAGDPLVLDGENEQVFIRPSEDILQAFAISMNALQARQVSYAANRDLPAITKDGVEIQLMMNAGLLIDVPQLSATGAAGIGLYRTEVTFMVAHSFPDVARQRDVYARVLDGAEGKPVVFRTLDIGSDKVLPYWQRDAEENPAMGWRALRISLDRPAMLRQQLRAMILAASGRALNVMFPMVALVDEFDAAKEILDLELQRAEEKGSVLPETVRVGAMFEVPALYWQMDEMFARVDFLSVGSNDLAQFVFAADRGNAQLQGRYDPLSPAFQRLIRGIIDAGSAHGKPVSVCGEMAGDPLDAMALMAMGLKTLSMAPPAIGPLRAMVRSLDLGQLQAYMAALGAQRGADMRSSLRAFARDHGVAL</sequence>
<keyword evidence="6" id="KW-0813">Transport</keyword>
<dbReference type="SMART" id="SM00065">
    <property type="entry name" value="GAF"/>
    <property type="match status" value="1"/>
</dbReference>
<evidence type="ECO:0000256" key="5">
    <source>
        <dbReference type="ARBA" id="ARBA00012232"/>
    </source>
</evidence>
<keyword evidence="7" id="KW-0963">Cytoplasm</keyword>
<dbReference type="InterPro" id="IPR050499">
    <property type="entry name" value="PEP-utilizing_PTS_enzyme"/>
</dbReference>
<dbReference type="InterPro" id="IPR036637">
    <property type="entry name" value="Phosphohistidine_dom_sf"/>
</dbReference>
<dbReference type="PANTHER" id="PTHR46244:SF6">
    <property type="entry name" value="PHOSPHOENOLPYRUVATE-PROTEIN PHOSPHOTRANSFERASE"/>
    <property type="match status" value="1"/>
</dbReference>
<dbReference type="InterPro" id="IPR040442">
    <property type="entry name" value="Pyrv_kinase-like_dom_sf"/>
</dbReference>
<dbReference type="InterPro" id="IPR000121">
    <property type="entry name" value="PEP_util_C"/>
</dbReference>
<evidence type="ECO:0000259" key="14">
    <source>
        <dbReference type="SMART" id="SM00065"/>
    </source>
</evidence>
<dbReference type="Pfam" id="PF01590">
    <property type="entry name" value="GAF"/>
    <property type="match status" value="1"/>
</dbReference>
<keyword evidence="11" id="KW-0479">Metal-binding</keyword>
<dbReference type="Gene3D" id="3.50.30.10">
    <property type="entry name" value="Phosphohistidine domain"/>
    <property type="match status" value="1"/>
</dbReference>
<evidence type="ECO:0000256" key="10">
    <source>
        <dbReference type="ARBA" id="ARBA00022683"/>
    </source>
</evidence>
<dbReference type="GO" id="GO:0008965">
    <property type="term" value="F:phosphoenolpyruvate-protein phosphotransferase activity"/>
    <property type="evidence" value="ECO:0007669"/>
    <property type="project" value="UniProtKB-EC"/>
</dbReference>
<keyword evidence="8" id="KW-0762">Sugar transport</keyword>
<dbReference type="InterPro" id="IPR023151">
    <property type="entry name" value="PEP_util_CS"/>
</dbReference>
<evidence type="ECO:0000256" key="11">
    <source>
        <dbReference type="ARBA" id="ARBA00022723"/>
    </source>
</evidence>
<dbReference type="RefSeq" id="WP_320502999.1">
    <property type="nucleotide sequence ID" value="NZ_JAXCLX010000006.1"/>
</dbReference>
<keyword evidence="12" id="KW-0418">Kinase</keyword>
<keyword evidence="16" id="KW-1185">Reference proteome</keyword>
<evidence type="ECO:0000256" key="8">
    <source>
        <dbReference type="ARBA" id="ARBA00022597"/>
    </source>
</evidence>
<keyword evidence="13" id="KW-0460">Magnesium</keyword>
<dbReference type="EC" id="2.7.3.9" evidence="5"/>
<dbReference type="PROSITE" id="PS00742">
    <property type="entry name" value="PEP_ENZYMES_2"/>
    <property type="match status" value="1"/>
</dbReference>
<evidence type="ECO:0000256" key="12">
    <source>
        <dbReference type="ARBA" id="ARBA00022777"/>
    </source>
</evidence>
<dbReference type="InterPro" id="IPR036618">
    <property type="entry name" value="PtsI_HPr-bd_sf"/>
</dbReference>
<evidence type="ECO:0000256" key="1">
    <source>
        <dbReference type="ARBA" id="ARBA00000683"/>
    </source>
</evidence>
<dbReference type="InterPro" id="IPR015813">
    <property type="entry name" value="Pyrv/PenolPyrv_kinase-like_dom"/>
</dbReference>
<comment type="catalytic activity">
    <reaction evidence="1">
        <text>L-histidyl-[protein] + phosphoenolpyruvate = N(pros)-phospho-L-histidyl-[protein] + pyruvate</text>
        <dbReference type="Rhea" id="RHEA:23880"/>
        <dbReference type="Rhea" id="RHEA-COMP:9745"/>
        <dbReference type="Rhea" id="RHEA-COMP:9746"/>
        <dbReference type="ChEBI" id="CHEBI:15361"/>
        <dbReference type="ChEBI" id="CHEBI:29979"/>
        <dbReference type="ChEBI" id="CHEBI:58702"/>
        <dbReference type="ChEBI" id="CHEBI:64837"/>
        <dbReference type="EC" id="2.7.3.9"/>
    </reaction>
</comment>
<evidence type="ECO:0000256" key="7">
    <source>
        <dbReference type="ARBA" id="ARBA00022490"/>
    </source>
</evidence>
<dbReference type="PANTHER" id="PTHR46244">
    <property type="entry name" value="PHOSPHOENOLPYRUVATE-PROTEIN PHOSPHOTRANSFERASE"/>
    <property type="match status" value="1"/>
</dbReference>
<evidence type="ECO:0000256" key="4">
    <source>
        <dbReference type="ARBA" id="ARBA00007837"/>
    </source>
</evidence>
<dbReference type="InterPro" id="IPR008731">
    <property type="entry name" value="PTS_EIN"/>
</dbReference>
<name>A0ABU5E4N2_9PROT</name>
<dbReference type="NCBIfam" id="TIGR01417">
    <property type="entry name" value="PTS_I_fam"/>
    <property type="match status" value="1"/>
</dbReference>
<dbReference type="Gene3D" id="3.20.20.60">
    <property type="entry name" value="Phosphoenolpyruvate-binding domains"/>
    <property type="match status" value="1"/>
</dbReference>
<protein>
    <recommendedName>
        <fullName evidence="5">phosphoenolpyruvate--protein phosphotransferase</fullName>
        <ecNumber evidence="5">2.7.3.9</ecNumber>
    </recommendedName>
</protein>
<dbReference type="InterPro" id="IPR008279">
    <property type="entry name" value="PEP-util_enz_mobile_dom"/>
</dbReference>
<comment type="similarity">
    <text evidence="4">Belongs to the PEP-utilizing enzyme family.</text>
</comment>
<dbReference type="InterPro" id="IPR003018">
    <property type="entry name" value="GAF"/>
</dbReference>
<keyword evidence="9 15" id="KW-0808">Transferase</keyword>
<comment type="subcellular location">
    <subcellularLocation>
        <location evidence="3">Cytoplasm</location>
    </subcellularLocation>
</comment>
<evidence type="ECO:0000256" key="2">
    <source>
        <dbReference type="ARBA" id="ARBA00001946"/>
    </source>
</evidence>
<evidence type="ECO:0000256" key="3">
    <source>
        <dbReference type="ARBA" id="ARBA00004496"/>
    </source>
</evidence>
<dbReference type="PRINTS" id="PR01736">
    <property type="entry name" value="PHPHTRNFRASE"/>
</dbReference>
<dbReference type="Proteomes" id="UP001271769">
    <property type="component" value="Unassembled WGS sequence"/>
</dbReference>